<evidence type="ECO:0000256" key="13">
    <source>
        <dbReference type="SAM" id="MobiDB-lite"/>
    </source>
</evidence>
<keyword evidence="5 11" id="KW-0812">Transmembrane</keyword>
<evidence type="ECO:0000256" key="9">
    <source>
        <dbReference type="ARBA" id="ARBA00023136"/>
    </source>
</evidence>
<dbReference type="SUPFAM" id="SSF56935">
    <property type="entry name" value="Porins"/>
    <property type="match status" value="1"/>
</dbReference>
<evidence type="ECO:0000256" key="1">
    <source>
        <dbReference type="ARBA" id="ARBA00004571"/>
    </source>
</evidence>
<organism evidence="17 18">
    <name type="scientific">Candidatus Seongchinamella marina</name>
    <dbReference type="NCBI Taxonomy" id="2518990"/>
    <lineage>
        <taxon>Bacteria</taxon>
        <taxon>Pseudomonadati</taxon>
        <taxon>Pseudomonadota</taxon>
        <taxon>Gammaproteobacteria</taxon>
        <taxon>Cellvibrionales</taxon>
        <taxon>Halieaceae</taxon>
        <taxon>Seongchinamella</taxon>
    </lineage>
</organism>
<dbReference type="CDD" id="cd01347">
    <property type="entry name" value="ligand_gated_channel"/>
    <property type="match status" value="1"/>
</dbReference>
<dbReference type="Proteomes" id="UP001143307">
    <property type="component" value="Unassembled WGS sequence"/>
</dbReference>
<comment type="caution">
    <text evidence="17">The sequence shown here is derived from an EMBL/GenBank/DDBJ whole genome shotgun (WGS) entry which is preliminary data.</text>
</comment>
<dbReference type="RefSeq" id="WP_279251802.1">
    <property type="nucleotide sequence ID" value="NZ_SHNP01000001.1"/>
</dbReference>
<feature type="chain" id="PRO_5046114412" evidence="14">
    <location>
        <begin position="24"/>
        <end position="754"/>
    </location>
</feature>
<evidence type="ECO:0000313" key="18">
    <source>
        <dbReference type="Proteomes" id="UP001143307"/>
    </source>
</evidence>
<feature type="domain" description="TonB-dependent receptor plug" evidence="16">
    <location>
        <begin position="39"/>
        <end position="153"/>
    </location>
</feature>
<evidence type="ECO:0000256" key="2">
    <source>
        <dbReference type="ARBA" id="ARBA00022448"/>
    </source>
</evidence>
<dbReference type="InterPro" id="IPR000531">
    <property type="entry name" value="Beta-barrel_TonB"/>
</dbReference>
<keyword evidence="10 11" id="KW-0998">Cell outer membrane</keyword>
<evidence type="ECO:0000256" key="7">
    <source>
        <dbReference type="ARBA" id="ARBA00023065"/>
    </source>
</evidence>
<dbReference type="Pfam" id="PF07715">
    <property type="entry name" value="Plug"/>
    <property type="match status" value="1"/>
</dbReference>
<keyword evidence="2 11" id="KW-0813">Transport</keyword>
<dbReference type="PROSITE" id="PS52016">
    <property type="entry name" value="TONB_DEPENDENT_REC_3"/>
    <property type="match status" value="1"/>
</dbReference>
<keyword evidence="17" id="KW-0675">Receptor</keyword>
<keyword evidence="3 11" id="KW-1134">Transmembrane beta strand</keyword>
<evidence type="ECO:0000256" key="12">
    <source>
        <dbReference type="RuleBase" id="RU003357"/>
    </source>
</evidence>
<dbReference type="PANTHER" id="PTHR32552">
    <property type="entry name" value="FERRICHROME IRON RECEPTOR-RELATED"/>
    <property type="match status" value="1"/>
</dbReference>
<dbReference type="Gene3D" id="2.40.170.20">
    <property type="entry name" value="TonB-dependent receptor, beta-barrel domain"/>
    <property type="match status" value="1"/>
</dbReference>
<evidence type="ECO:0000256" key="6">
    <source>
        <dbReference type="ARBA" id="ARBA00023004"/>
    </source>
</evidence>
<proteinExistence type="inferred from homology"/>
<comment type="subcellular location">
    <subcellularLocation>
        <location evidence="1 11">Cell outer membrane</location>
        <topology evidence="1 11">Multi-pass membrane protein</topology>
    </subcellularLocation>
</comment>
<dbReference type="EMBL" id="SHNP01000001">
    <property type="protein sequence ID" value="MCX2972841.1"/>
    <property type="molecule type" value="Genomic_DNA"/>
</dbReference>
<dbReference type="PANTHER" id="PTHR32552:SF81">
    <property type="entry name" value="TONB-DEPENDENT OUTER MEMBRANE RECEPTOR"/>
    <property type="match status" value="1"/>
</dbReference>
<feature type="signal peptide" evidence="14">
    <location>
        <begin position="1"/>
        <end position="23"/>
    </location>
</feature>
<dbReference type="InterPro" id="IPR039426">
    <property type="entry name" value="TonB-dep_rcpt-like"/>
</dbReference>
<keyword evidence="14" id="KW-0732">Signal</keyword>
<protein>
    <submittedName>
        <fullName evidence="17">TonB-dependent receptor</fullName>
    </submittedName>
</protein>
<evidence type="ECO:0000256" key="10">
    <source>
        <dbReference type="ARBA" id="ARBA00023237"/>
    </source>
</evidence>
<evidence type="ECO:0000259" key="15">
    <source>
        <dbReference type="Pfam" id="PF00593"/>
    </source>
</evidence>
<keyword evidence="7" id="KW-0406">Ion transport</keyword>
<name>A0ABT3ST67_9GAMM</name>
<evidence type="ECO:0000256" key="5">
    <source>
        <dbReference type="ARBA" id="ARBA00022692"/>
    </source>
</evidence>
<dbReference type="InterPro" id="IPR012910">
    <property type="entry name" value="Plug_dom"/>
</dbReference>
<sequence>MQNFKQAAMAAAVLSVLSSGANAQLEEVIVTASKRVESLQDVSMSISAISGESITRLGAADFNDLAASVPSLSLRSSGPGRTKLNIRGISAATGVAPTVSFYIDEMPISTISSGSSTSFAQTIVDPKLYDLKQVEVLRGPQGTLYGSSSMGGTVRLITGQPLVGESEGSVNAELSDTKEGGMNYVLNGMYNAPVSDNGALRVVGSFTDRSGFIDRVDRETGETFDDEVNSEESTALRVAYRHEFDNAYIQPFVFYQKNEMDGKPSYDGPNDEFLQVREFDAAEPFEDEFTMFNLTYGQDFESMALVASLSQLNRELENVEDLTDQTFAAVGQGSEAVYADESVDLDDLTFEARLSSTTDNSLQWLAGVFYKDATADSGYRMQRGFDINLSPFGLANTQDEKSYKEYAVFGELGMDIGERFTLTVGGRYLDYDFDQYKEDWGFVYDGANGGTDRDQANILDLSVSDDDVHGKVTGTFHVTDVSQVYATVSNGSRPGGGNRSVPRSTNPAETTAYACNQDLNELGISGSPDSYEGDEVVNTELGWKTMIGDSLRFNGAVYQMQWDDIQQVVNTSGECGFNFTTNIGEAESRGVEMELAASITDNLNLNMGVGYTDAEFKDDVPQAGIESGDLLADVPEWTYNISLDWTIPIKSGEVFTVLSYSYVDETLELAGQPGDDLTDNGIISGNVKPDYEIVDLRVGYTSDGDWEAVLFVDNLMDEEAIYTYSDVLAFNIPAYDRTVRNRPRTYGVSVSYSF</sequence>
<evidence type="ECO:0000256" key="8">
    <source>
        <dbReference type="ARBA" id="ARBA00023077"/>
    </source>
</evidence>
<gene>
    <name evidence="17" type="ORF">EYC87_04480</name>
</gene>
<evidence type="ECO:0000259" key="16">
    <source>
        <dbReference type="Pfam" id="PF07715"/>
    </source>
</evidence>
<keyword evidence="4" id="KW-0410">Iron transport</keyword>
<comment type="similarity">
    <text evidence="11 12">Belongs to the TonB-dependent receptor family.</text>
</comment>
<keyword evidence="8 12" id="KW-0798">TonB box</keyword>
<keyword evidence="9 11" id="KW-0472">Membrane</keyword>
<feature type="region of interest" description="Disordered" evidence="13">
    <location>
        <begin position="488"/>
        <end position="507"/>
    </location>
</feature>
<accession>A0ABT3ST67</accession>
<dbReference type="Pfam" id="PF00593">
    <property type="entry name" value="TonB_dep_Rec_b-barrel"/>
    <property type="match status" value="1"/>
</dbReference>
<feature type="domain" description="TonB-dependent receptor-like beta-barrel" evidence="15">
    <location>
        <begin position="271"/>
        <end position="715"/>
    </location>
</feature>
<evidence type="ECO:0000256" key="11">
    <source>
        <dbReference type="PROSITE-ProRule" id="PRU01360"/>
    </source>
</evidence>
<evidence type="ECO:0000256" key="4">
    <source>
        <dbReference type="ARBA" id="ARBA00022496"/>
    </source>
</evidence>
<dbReference type="InterPro" id="IPR036942">
    <property type="entry name" value="Beta-barrel_TonB_sf"/>
</dbReference>
<evidence type="ECO:0000313" key="17">
    <source>
        <dbReference type="EMBL" id="MCX2972841.1"/>
    </source>
</evidence>
<evidence type="ECO:0000256" key="3">
    <source>
        <dbReference type="ARBA" id="ARBA00022452"/>
    </source>
</evidence>
<reference evidence="17" key="1">
    <citation type="submission" date="2019-02" db="EMBL/GenBank/DDBJ databases">
        <authorList>
            <person name="Li S.-H."/>
        </authorList>
    </citation>
    <scope>NUCLEOTIDE SEQUENCE</scope>
    <source>
        <strain evidence="17">IMCC8485</strain>
    </source>
</reference>
<keyword evidence="18" id="KW-1185">Reference proteome</keyword>
<evidence type="ECO:0000256" key="14">
    <source>
        <dbReference type="SAM" id="SignalP"/>
    </source>
</evidence>
<keyword evidence="6" id="KW-0408">Iron</keyword>